<keyword evidence="4" id="KW-0813">Transport</keyword>
<dbReference type="AlphaFoldDB" id="A0ABD6F2K7"/>
<dbReference type="InterPro" id="IPR027469">
    <property type="entry name" value="Cation_efflux_TMD_sf"/>
</dbReference>
<keyword evidence="3 7" id="KW-0812">Transmembrane</keyword>
<feature type="transmembrane region" description="Helical" evidence="7">
    <location>
        <begin position="229"/>
        <end position="249"/>
    </location>
</feature>
<dbReference type="Pfam" id="PF01545">
    <property type="entry name" value="Cation_efflux"/>
    <property type="match status" value="1"/>
</dbReference>
<feature type="transmembrane region" description="Helical" evidence="7">
    <location>
        <begin position="58"/>
        <end position="75"/>
    </location>
</feature>
<accession>A0ABD6F2K7</accession>
<dbReference type="Proteomes" id="UP001608902">
    <property type="component" value="Unassembled WGS sequence"/>
</dbReference>
<dbReference type="PANTHER" id="PTHR11562:SF84">
    <property type="entry name" value="LD05335P"/>
    <property type="match status" value="1"/>
</dbReference>
<dbReference type="Gene3D" id="1.20.1510.10">
    <property type="entry name" value="Cation efflux protein transmembrane domain"/>
    <property type="match status" value="1"/>
</dbReference>
<keyword evidence="4" id="KW-0862">Zinc</keyword>
<evidence type="ECO:0000313" key="10">
    <source>
        <dbReference type="Proteomes" id="UP001608902"/>
    </source>
</evidence>
<comment type="similarity">
    <text evidence="2">Belongs to the cation diffusion facilitator (CDF) transporter (TC 2.A.4) family. SLC30A subfamily.</text>
</comment>
<keyword evidence="4" id="KW-0864">Zinc transport</keyword>
<proteinExistence type="inferred from homology"/>
<keyword evidence="5 7" id="KW-1133">Transmembrane helix</keyword>
<feature type="transmembrane region" description="Helical" evidence="7">
    <location>
        <begin position="96"/>
        <end position="118"/>
    </location>
</feature>
<evidence type="ECO:0000256" key="5">
    <source>
        <dbReference type="ARBA" id="ARBA00022989"/>
    </source>
</evidence>
<dbReference type="InterPro" id="IPR002524">
    <property type="entry name" value="Cation_efflux"/>
</dbReference>
<protein>
    <recommendedName>
        <fullName evidence="8">Cation efflux protein transmembrane domain-containing protein</fullName>
    </recommendedName>
</protein>
<sequence length="261" mass="28990">MKFLFRKSLLKKKTTLSFSGAVRSLLIASVFTILFIIAEFVGGYLANSLAVMTDAGHLLSDLTSFFISLLAISLAKRSPTKRMSYGFHRAEILGALLSIFLLWALTAILVYMAVMRIVHGDFEVDADVMLITAGIAFLFNIIVGVVLYLGKADHSHFGMSHSHTASHDKKDEKEISEVNCTSSHKPYKSKPRNSNINVRTALIHVVSDLFQSVGVIIAAFIMKFANWKLADPICTFVFSILVVVSIKFLRKADNTLMYFSK</sequence>
<evidence type="ECO:0000256" key="2">
    <source>
        <dbReference type="ARBA" id="ARBA00008873"/>
    </source>
</evidence>
<reference evidence="9 10" key="1">
    <citation type="submission" date="2024-08" db="EMBL/GenBank/DDBJ databases">
        <title>Gnathostoma spinigerum genome.</title>
        <authorList>
            <person name="Gonzalez-Bertolin B."/>
            <person name="Monzon S."/>
            <person name="Zaballos A."/>
            <person name="Jimenez P."/>
            <person name="Dekumyoy P."/>
            <person name="Varona S."/>
            <person name="Cuesta I."/>
            <person name="Sumanam S."/>
            <person name="Adisakwattana P."/>
            <person name="Gasser R.B."/>
            <person name="Hernandez-Gonzalez A."/>
            <person name="Young N.D."/>
            <person name="Perteguer M.J."/>
        </authorList>
    </citation>
    <scope>NUCLEOTIDE SEQUENCE [LARGE SCALE GENOMIC DNA]</scope>
    <source>
        <strain evidence="9">AL3</strain>
        <tissue evidence="9">Liver</tissue>
    </source>
</reference>
<comment type="caution">
    <text evidence="9">The sequence shown here is derived from an EMBL/GenBank/DDBJ whole genome shotgun (WGS) entry which is preliminary data.</text>
</comment>
<evidence type="ECO:0000256" key="1">
    <source>
        <dbReference type="ARBA" id="ARBA00004141"/>
    </source>
</evidence>
<feature type="transmembrane region" description="Helical" evidence="7">
    <location>
        <begin position="130"/>
        <end position="150"/>
    </location>
</feature>
<comment type="subcellular location">
    <subcellularLocation>
        <location evidence="1">Membrane</location>
        <topology evidence="1">Multi-pass membrane protein</topology>
    </subcellularLocation>
</comment>
<dbReference type="InterPro" id="IPR050681">
    <property type="entry name" value="CDF/SLC30A"/>
</dbReference>
<evidence type="ECO:0000256" key="3">
    <source>
        <dbReference type="ARBA" id="ARBA00022692"/>
    </source>
</evidence>
<evidence type="ECO:0000259" key="8">
    <source>
        <dbReference type="Pfam" id="PF01545"/>
    </source>
</evidence>
<keyword evidence="10" id="KW-1185">Reference proteome</keyword>
<feature type="transmembrane region" description="Helical" evidence="7">
    <location>
        <begin position="201"/>
        <end position="223"/>
    </location>
</feature>
<name>A0ABD6F2K7_9BILA</name>
<dbReference type="GO" id="GO:0016020">
    <property type="term" value="C:membrane"/>
    <property type="evidence" value="ECO:0007669"/>
    <property type="project" value="UniProtKB-SubCell"/>
</dbReference>
<organism evidence="9 10">
    <name type="scientific">Gnathostoma spinigerum</name>
    <dbReference type="NCBI Taxonomy" id="75299"/>
    <lineage>
        <taxon>Eukaryota</taxon>
        <taxon>Metazoa</taxon>
        <taxon>Ecdysozoa</taxon>
        <taxon>Nematoda</taxon>
        <taxon>Chromadorea</taxon>
        <taxon>Rhabditida</taxon>
        <taxon>Spirurina</taxon>
        <taxon>Gnathostomatomorpha</taxon>
        <taxon>Gnathostomatoidea</taxon>
        <taxon>Gnathostomatidae</taxon>
        <taxon>Gnathostoma</taxon>
    </lineage>
</organism>
<evidence type="ECO:0000256" key="7">
    <source>
        <dbReference type="SAM" id="Phobius"/>
    </source>
</evidence>
<evidence type="ECO:0000313" key="9">
    <source>
        <dbReference type="EMBL" id="MFH4983647.1"/>
    </source>
</evidence>
<dbReference type="InterPro" id="IPR058533">
    <property type="entry name" value="Cation_efflux_TM"/>
</dbReference>
<feature type="transmembrane region" description="Helical" evidence="7">
    <location>
        <begin position="21"/>
        <end position="46"/>
    </location>
</feature>
<dbReference type="PANTHER" id="PTHR11562">
    <property type="entry name" value="CATION EFFLUX PROTEIN/ ZINC TRANSPORTER"/>
    <property type="match status" value="1"/>
</dbReference>
<keyword evidence="6 7" id="KW-0472">Membrane</keyword>
<dbReference type="GO" id="GO:0006829">
    <property type="term" value="P:zinc ion transport"/>
    <property type="evidence" value="ECO:0007669"/>
    <property type="project" value="UniProtKB-KW"/>
</dbReference>
<dbReference type="EMBL" id="JBGFUD010013176">
    <property type="protein sequence ID" value="MFH4983647.1"/>
    <property type="molecule type" value="Genomic_DNA"/>
</dbReference>
<keyword evidence="4" id="KW-0406">Ion transport</keyword>
<dbReference type="SUPFAM" id="SSF161111">
    <property type="entry name" value="Cation efflux protein transmembrane domain-like"/>
    <property type="match status" value="1"/>
</dbReference>
<gene>
    <name evidence="9" type="ORF">AB6A40_010356</name>
</gene>
<feature type="domain" description="Cation efflux protein transmembrane" evidence="8">
    <location>
        <begin position="25"/>
        <end position="245"/>
    </location>
</feature>
<evidence type="ECO:0000256" key="6">
    <source>
        <dbReference type="ARBA" id="ARBA00023136"/>
    </source>
</evidence>
<evidence type="ECO:0000256" key="4">
    <source>
        <dbReference type="ARBA" id="ARBA00022906"/>
    </source>
</evidence>
<dbReference type="NCBIfam" id="TIGR01297">
    <property type="entry name" value="CDF"/>
    <property type="match status" value="1"/>
</dbReference>